<comment type="caution">
    <text evidence="2">The sequence shown here is derived from an EMBL/GenBank/DDBJ whole genome shotgun (WGS) entry which is preliminary data.</text>
</comment>
<evidence type="ECO:0000313" key="2">
    <source>
        <dbReference type="EMBL" id="MBB3997032.1"/>
    </source>
</evidence>
<evidence type="ECO:0000256" key="1">
    <source>
        <dbReference type="HAMAP-Rule" id="MF_00678"/>
    </source>
</evidence>
<dbReference type="PIRSF" id="PIRSF032146">
    <property type="entry name" value="UCP032146"/>
    <property type="match status" value="1"/>
</dbReference>
<dbReference type="RefSeq" id="WP_183198170.1">
    <property type="nucleotide sequence ID" value="NZ_JACIEK010000001.1"/>
</dbReference>
<accession>A0A7W6ED02</accession>
<sequence length="156" mass="17652">MSTGGTLIAIDLDDSIGRASPDIEHERAVAIFDLIEENRFGLPGREDGRYRLKLALAERRLVFDIADEAGAPVAVHILSLTPFRRVIRDYFLICDSYYEAIRSSTPSQIEAIDMGRRGIHDDGSELLRERLAGKIELDKDTARRLFTLICVLHRRN</sequence>
<dbReference type="EMBL" id="JACIEK010000001">
    <property type="protein sequence ID" value="MBB3997032.1"/>
    <property type="molecule type" value="Genomic_DNA"/>
</dbReference>
<dbReference type="HAMAP" id="MF_00678">
    <property type="entry name" value="UPF0262"/>
    <property type="match status" value="1"/>
</dbReference>
<dbReference type="InterPro" id="IPR008321">
    <property type="entry name" value="UCP032146"/>
</dbReference>
<dbReference type="AlphaFoldDB" id="A0A7W6ED02"/>
<reference evidence="2 3" key="1">
    <citation type="submission" date="2020-08" db="EMBL/GenBank/DDBJ databases">
        <title>Genomic Encyclopedia of Type Strains, Phase IV (KMG-IV): sequencing the most valuable type-strain genomes for metagenomic binning, comparative biology and taxonomic classification.</title>
        <authorList>
            <person name="Goeker M."/>
        </authorList>
    </citation>
    <scope>NUCLEOTIDE SEQUENCE [LARGE SCALE GENOMIC DNA]</scope>
    <source>
        <strain evidence="2 3">DSM 102238</strain>
    </source>
</reference>
<comment type="similarity">
    <text evidence="1">Belongs to the UPF0262 family.</text>
</comment>
<dbReference type="Proteomes" id="UP000542776">
    <property type="component" value="Unassembled WGS sequence"/>
</dbReference>
<gene>
    <name evidence="2" type="ORF">GGR04_000853</name>
</gene>
<organism evidence="2 3">
    <name type="scientific">Aureimonas pseudogalii</name>
    <dbReference type="NCBI Taxonomy" id="1744844"/>
    <lineage>
        <taxon>Bacteria</taxon>
        <taxon>Pseudomonadati</taxon>
        <taxon>Pseudomonadota</taxon>
        <taxon>Alphaproteobacteria</taxon>
        <taxon>Hyphomicrobiales</taxon>
        <taxon>Aurantimonadaceae</taxon>
        <taxon>Aureimonas</taxon>
    </lineage>
</organism>
<name>A0A7W6ED02_9HYPH</name>
<evidence type="ECO:0000313" key="3">
    <source>
        <dbReference type="Proteomes" id="UP000542776"/>
    </source>
</evidence>
<dbReference type="NCBIfam" id="NF002769">
    <property type="entry name" value="PRK02853.1"/>
    <property type="match status" value="1"/>
</dbReference>
<dbReference type="Pfam" id="PF06793">
    <property type="entry name" value="UPF0262"/>
    <property type="match status" value="1"/>
</dbReference>
<keyword evidence="3" id="KW-1185">Reference proteome</keyword>
<proteinExistence type="inferred from homology"/>
<protein>
    <recommendedName>
        <fullName evidence="1">UPF0262 protein GGR04_000853</fullName>
    </recommendedName>
</protein>